<dbReference type="PANTHER" id="PTHR11067">
    <property type="entry name" value="INOSINE TRIPHOSPHATE PYROPHOSPHATASE/HAM1 PROTEIN"/>
    <property type="match status" value="1"/>
</dbReference>
<evidence type="ECO:0000256" key="2">
    <source>
        <dbReference type="ARBA" id="ARBA00008023"/>
    </source>
</evidence>
<evidence type="ECO:0000256" key="15">
    <source>
        <dbReference type="ARBA" id="ARBA00083186"/>
    </source>
</evidence>
<dbReference type="GO" id="GO:0017111">
    <property type="term" value="F:ribonucleoside triphosphate phosphatase activity"/>
    <property type="evidence" value="ECO:0007669"/>
    <property type="project" value="InterPro"/>
</dbReference>
<evidence type="ECO:0000256" key="10">
    <source>
        <dbReference type="ARBA" id="ARBA00052017"/>
    </source>
</evidence>
<dbReference type="InterPro" id="IPR020922">
    <property type="entry name" value="dITP/XTP_pyrophosphatase"/>
</dbReference>
<evidence type="ECO:0000256" key="17">
    <source>
        <dbReference type="RuleBase" id="RU003781"/>
    </source>
</evidence>
<dbReference type="GO" id="GO:0036220">
    <property type="term" value="F:ITP diphosphatase activity"/>
    <property type="evidence" value="ECO:0007669"/>
    <property type="project" value="UniProtKB-EC"/>
</dbReference>
<comment type="catalytic activity">
    <reaction evidence="9">
        <text>dITP + H2O = dIMP + diphosphate + H(+)</text>
        <dbReference type="Rhea" id="RHEA:28342"/>
        <dbReference type="ChEBI" id="CHEBI:15377"/>
        <dbReference type="ChEBI" id="CHEBI:15378"/>
        <dbReference type="ChEBI" id="CHEBI:33019"/>
        <dbReference type="ChEBI" id="CHEBI:61194"/>
        <dbReference type="ChEBI" id="CHEBI:61382"/>
        <dbReference type="EC" id="3.6.1.66"/>
    </reaction>
</comment>
<dbReference type="Proteomes" id="UP001174909">
    <property type="component" value="Unassembled WGS sequence"/>
</dbReference>
<accession>A0AA35T571</accession>
<evidence type="ECO:0000256" key="4">
    <source>
        <dbReference type="ARBA" id="ARBA00022723"/>
    </source>
</evidence>
<keyword evidence="7" id="KW-0460">Magnesium</keyword>
<protein>
    <recommendedName>
        <fullName evidence="12">dITP/XTP pyrophosphatase</fullName>
        <ecNumber evidence="11">3.6.1.66</ecNumber>
    </recommendedName>
    <alternativeName>
        <fullName evidence="13">Non-canonical purine NTP pyrophosphatase</fullName>
    </alternativeName>
    <alternativeName>
        <fullName evidence="14">Non-standard purine NTP pyrophosphatase</fullName>
    </alternativeName>
    <alternativeName>
        <fullName evidence="16">Nucleoside-triphosphate diphosphatase</fullName>
    </alternativeName>
    <alternativeName>
        <fullName evidence="15">Nucleoside-triphosphate pyrophosphatase</fullName>
    </alternativeName>
</protein>
<comment type="cofactor">
    <cofactor evidence="1">
        <name>Mg(2+)</name>
        <dbReference type="ChEBI" id="CHEBI:18420"/>
    </cofactor>
</comment>
<evidence type="ECO:0000256" key="5">
    <source>
        <dbReference type="ARBA" id="ARBA00022741"/>
    </source>
</evidence>
<dbReference type="EC" id="3.6.1.66" evidence="11"/>
<evidence type="ECO:0000256" key="12">
    <source>
        <dbReference type="ARBA" id="ARBA00071289"/>
    </source>
</evidence>
<evidence type="ECO:0000256" key="11">
    <source>
        <dbReference type="ARBA" id="ARBA00066468"/>
    </source>
</evidence>
<dbReference type="EMBL" id="CASHTH010003231">
    <property type="protein sequence ID" value="CAI8042015.1"/>
    <property type="molecule type" value="Genomic_DNA"/>
</dbReference>
<dbReference type="GO" id="GO:0009146">
    <property type="term" value="P:purine nucleoside triphosphate catabolic process"/>
    <property type="evidence" value="ECO:0007669"/>
    <property type="project" value="UniProtKB-ARBA"/>
</dbReference>
<dbReference type="GO" id="GO:0035870">
    <property type="term" value="F:dITP diphosphatase activity"/>
    <property type="evidence" value="ECO:0007669"/>
    <property type="project" value="UniProtKB-ARBA"/>
</dbReference>
<dbReference type="FunFam" id="3.90.950.10:FF:000001">
    <property type="entry name" value="dITP/XTP pyrophosphatase"/>
    <property type="match status" value="1"/>
</dbReference>
<dbReference type="NCBIfam" id="NF011397">
    <property type="entry name" value="PRK14822.1"/>
    <property type="match status" value="1"/>
</dbReference>
<evidence type="ECO:0000256" key="13">
    <source>
        <dbReference type="ARBA" id="ARBA00075987"/>
    </source>
</evidence>
<dbReference type="GO" id="GO:0000166">
    <property type="term" value="F:nucleotide binding"/>
    <property type="evidence" value="ECO:0007669"/>
    <property type="project" value="UniProtKB-KW"/>
</dbReference>
<dbReference type="SUPFAM" id="SSF52972">
    <property type="entry name" value="ITPase-like"/>
    <property type="match status" value="1"/>
</dbReference>
<dbReference type="AlphaFoldDB" id="A0AA35T571"/>
<organism evidence="18 19">
    <name type="scientific">Geodia barretti</name>
    <name type="common">Barrett's horny sponge</name>
    <dbReference type="NCBI Taxonomy" id="519541"/>
    <lineage>
        <taxon>Eukaryota</taxon>
        <taxon>Metazoa</taxon>
        <taxon>Porifera</taxon>
        <taxon>Demospongiae</taxon>
        <taxon>Heteroscleromorpha</taxon>
        <taxon>Tetractinellida</taxon>
        <taxon>Astrophorina</taxon>
        <taxon>Geodiidae</taxon>
        <taxon>Geodia</taxon>
    </lineage>
</organism>
<reference evidence="18" key="1">
    <citation type="submission" date="2023-03" db="EMBL/GenBank/DDBJ databases">
        <authorList>
            <person name="Steffen K."/>
            <person name="Cardenas P."/>
        </authorList>
    </citation>
    <scope>NUCLEOTIDE SEQUENCE</scope>
</reference>
<evidence type="ECO:0000256" key="3">
    <source>
        <dbReference type="ARBA" id="ARBA00011738"/>
    </source>
</evidence>
<evidence type="ECO:0000313" key="18">
    <source>
        <dbReference type="EMBL" id="CAI8042015.1"/>
    </source>
</evidence>
<dbReference type="InterPro" id="IPR029001">
    <property type="entry name" value="ITPase-like_fam"/>
</dbReference>
<dbReference type="CDD" id="cd00515">
    <property type="entry name" value="HAM1"/>
    <property type="match status" value="1"/>
</dbReference>
<evidence type="ECO:0000256" key="9">
    <source>
        <dbReference type="ARBA" id="ARBA00051875"/>
    </source>
</evidence>
<keyword evidence="4" id="KW-0479">Metal-binding</keyword>
<comment type="subunit">
    <text evidence="3">Homodimer.</text>
</comment>
<evidence type="ECO:0000256" key="16">
    <source>
        <dbReference type="ARBA" id="ARBA00083635"/>
    </source>
</evidence>
<evidence type="ECO:0000256" key="6">
    <source>
        <dbReference type="ARBA" id="ARBA00022801"/>
    </source>
</evidence>
<dbReference type="HAMAP" id="MF_01405">
    <property type="entry name" value="Non_canon_purine_NTPase"/>
    <property type="match status" value="1"/>
</dbReference>
<dbReference type="GO" id="GO:0009117">
    <property type="term" value="P:nucleotide metabolic process"/>
    <property type="evidence" value="ECO:0007669"/>
    <property type="project" value="UniProtKB-KW"/>
</dbReference>
<comment type="similarity">
    <text evidence="2 17">Belongs to the HAM1 NTPase family.</text>
</comment>
<dbReference type="Pfam" id="PF01725">
    <property type="entry name" value="Ham1p_like"/>
    <property type="match status" value="1"/>
</dbReference>
<gene>
    <name evidence="18" type="ORF">GBAR_LOCUS23334</name>
</gene>
<dbReference type="GO" id="GO:0036222">
    <property type="term" value="F:XTP diphosphatase activity"/>
    <property type="evidence" value="ECO:0007669"/>
    <property type="project" value="UniProtKB-ARBA"/>
</dbReference>
<dbReference type="GO" id="GO:0046872">
    <property type="term" value="F:metal ion binding"/>
    <property type="evidence" value="ECO:0007669"/>
    <property type="project" value="UniProtKB-KW"/>
</dbReference>
<sequence length="202" mass="22062">MKLVLATRNQGKVREIGEMLKAQNGIELLSLHSYPDAPDVVEDGRTYEENAIKKASMLVEYTGHITIADDSGLEVDALDGAPGVHSARYAGENASDQDRIVKLLDTLQNVPNERRSGRFICAVAIAEPLAQVQVVRAACEGRIIRAPRGVSGFGYDPVFVPVGYDKTFAELGDEIKNQISHRAKALGEARELLSEIICEKRC</sequence>
<comment type="catalytic activity">
    <reaction evidence="10">
        <text>XTP + H2O = XMP + diphosphate + H(+)</text>
        <dbReference type="Rhea" id="RHEA:28610"/>
        <dbReference type="ChEBI" id="CHEBI:15377"/>
        <dbReference type="ChEBI" id="CHEBI:15378"/>
        <dbReference type="ChEBI" id="CHEBI:33019"/>
        <dbReference type="ChEBI" id="CHEBI:57464"/>
        <dbReference type="ChEBI" id="CHEBI:61314"/>
        <dbReference type="EC" id="3.6.1.66"/>
    </reaction>
</comment>
<evidence type="ECO:0000256" key="8">
    <source>
        <dbReference type="ARBA" id="ARBA00023080"/>
    </source>
</evidence>
<dbReference type="NCBIfam" id="TIGR00042">
    <property type="entry name" value="RdgB/HAM1 family non-canonical purine NTP pyrophosphatase"/>
    <property type="match status" value="1"/>
</dbReference>
<keyword evidence="19" id="KW-1185">Reference proteome</keyword>
<dbReference type="InterPro" id="IPR002637">
    <property type="entry name" value="RdgB/HAM1"/>
</dbReference>
<proteinExistence type="inferred from homology"/>
<dbReference type="PANTHER" id="PTHR11067:SF9">
    <property type="entry name" value="INOSINE TRIPHOSPHATE PYROPHOSPHATASE"/>
    <property type="match status" value="1"/>
</dbReference>
<dbReference type="GO" id="GO:0005829">
    <property type="term" value="C:cytosol"/>
    <property type="evidence" value="ECO:0007669"/>
    <property type="project" value="TreeGrafter"/>
</dbReference>
<keyword evidence="6 17" id="KW-0378">Hydrolase</keyword>
<evidence type="ECO:0000256" key="14">
    <source>
        <dbReference type="ARBA" id="ARBA00078805"/>
    </source>
</evidence>
<name>A0AA35T571_GEOBA</name>
<evidence type="ECO:0000256" key="7">
    <source>
        <dbReference type="ARBA" id="ARBA00022842"/>
    </source>
</evidence>
<evidence type="ECO:0000256" key="1">
    <source>
        <dbReference type="ARBA" id="ARBA00001946"/>
    </source>
</evidence>
<keyword evidence="5" id="KW-0547">Nucleotide-binding</keyword>
<evidence type="ECO:0000313" key="19">
    <source>
        <dbReference type="Proteomes" id="UP001174909"/>
    </source>
</evidence>
<dbReference type="Gene3D" id="3.90.950.10">
    <property type="match status" value="1"/>
</dbReference>
<comment type="caution">
    <text evidence="18">The sequence shown here is derived from an EMBL/GenBank/DDBJ whole genome shotgun (WGS) entry which is preliminary data.</text>
</comment>
<keyword evidence="8" id="KW-0546">Nucleotide metabolism</keyword>